<dbReference type="EMBL" id="JAGQHS010000211">
    <property type="protein sequence ID" value="MCA9758784.1"/>
    <property type="molecule type" value="Genomic_DNA"/>
</dbReference>
<dbReference type="SUPFAM" id="SSF51126">
    <property type="entry name" value="Pectin lyase-like"/>
    <property type="match status" value="1"/>
</dbReference>
<dbReference type="Proteomes" id="UP000739538">
    <property type="component" value="Unassembled WGS sequence"/>
</dbReference>
<dbReference type="InterPro" id="IPR012334">
    <property type="entry name" value="Pectin_lyas_fold"/>
</dbReference>
<dbReference type="InterPro" id="IPR011050">
    <property type="entry name" value="Pectin_lyase_fold/virulence"/>
</dbReference>
<dbReference type="Gene3D" id="2.160.20.10">
    <property type="entry name" value="Single-stranded right-handed beta-helix, Pectin lyase-like"/>
    <property type="match status" value="1"/>
</dbReference>
<feature type="domain" description="Right handed beta helix" evidence="2">
    <location>
        <begin position="128"/>
        <end position="255"/>
    </location>
</feature>
<protein>
    <submittedName>
        <fullName evidence="3">Right-handed parallel beta-helix repeat-containing protein</fullName>
    </submittedName>
</protein>
<accession>A0A956NGZ0</accession>
<dbReference type="InterPro" id="IPR039448">
    <property type="entry name" value="Beta_helix"/>
</dbReference>
<evidence type="ECO:0000313" key="4">
    <source>
        <dbReference type="Proteomes" id="UP000739538"/>
    </source>
</evidence>
<comment type="caution">
    <text evidence="3">The sequence shown here is derived from an EMBL/GenBank/DDBJ whole genome shotgun (WGS) entry which is preliminary data.</text>
</comment>
<name>A0A956NGZ0_UNCEI</name>
<dbReference type="PANTHER" id="PTHR11319">
    <property type="entry name" value="G PROTEIN-COUPLED RECEPTOR-RELATED"/>
    <property type="match status" value="1"/>
</dbReference>
<sequence length="375" mass="37766">MSRPCSRTWLAAGTFSVLIALTSVSDGLSATFQVPSEYATIQDAIDAAASLDTISVAPGTYTGVGNREIQFFGKDVRVIGAGPGSTILDCEGAGRGFDIRGGESNAALIEGLTIFDGAALAVTWPGAFAAGISCRGLSHPTIRDVVIEGCNARQGGALGCADSSPIVEDCVFRNNTALNIGGGASLLNFSDPIFDRCLITGNSARNGGGVQVDLSEPIFRSTTIASNAATEAGGGAAIQRSVETVFERVLFSANCAVTGTDLAVTDVAGAATIDCCALTAAGLDAGPGTVTETGGRVLGNPRLCEPAPCSNAPHADGSYGLAADSPCLPSASPCGLLIGALGEECAEPSGIGDDGDWPSPPVQNVSWGELKGMMR</sequence>
<evidence type="ECO:0000313" key="3">
    <source>
        <dbReference type="EMBL" id="MCA9758784.1"/>
    </source>
</evidence>
<feature type="signal peptide" evidence="1">
    <location>
        <begin position="1"/>
        <end position="25"/>
    </location>
</feature>
<evidence type="ECO:0000259" key="2">
    <source>
        <dbReference type="Pfam" id="PF13229"/>
    </source>
</evidence>
<dbReference type="AlphaFoldDB" id="A0A956NGZ0"/>
<reference evidence="3" key="2">
    <citation type="journal article" date="2021" name="Microbiome">
        <title>Successional dynamics and alternative stable states in a saline activated sludge microbial community over 9 years.</title>
        <authorList>
            <person name="Wang Y."/>
            <person name="Ye J."/>
            <person name="Ju F."/>
            <person name="Liu L."/>
            <person name="Boyd J.A."/>
            <person name="Deng Y."/>
            <person name="Parks D.H."/>
            <person name="Jiang X."/>
            <person name="Yin X."/>
            <person name="Woodcroft B.J."/>
            <person name="Tyson G.W."/>
            <person name="Hugenholtz P."/>
            <person name="Polz M.F."/>
            <person name="Zhang T."/>
        </authorList>
    </citation>
    <scope>NUCLEOTIDE SEQUENCE</scope>
    <source>
        <strain evidence="3">HKST-UBA02</strain>
    </source>
</reference>
<organism evidence="3 4">
    <name type="scientific">Eiseniibacteriota bacterium</name>
    <dbReference type="NCBI Taxonomy" id="2212470"/>
    <lineage>
        <taxon>Bacteria</taxon>
        <taxon>Candidatus Eiseniibacteriota</taxon>
    </lineage>
</organism>
<evidence type="ECO:0000256" key="1">
    <source>
        <dbReference type="SAM" id="SignalP"/>
    </source>
</evidence>
<feature type="chain" id="PRO_5037258892" evidence="1">
    <location>
        <begin position="26"/>
        <end position="375"/>
    </location>
</feature>
<dbReference type="PANTHER" id="PTHR11319:SF35">
    <property type="entry name" value="OUTER MEMBRANE PROTEIN PMPC-RELATED"/>
    <property type="match status" value="1"/>
</dbReference>
<reference evidence="3" key="1">
    <citation type="submission" date="2020-04" db="EMBL/GenBank/DDBJ databases">
        <authorList>
            <person name="Zhang T."/>
        </authorList>
    </citation>
    <scope>NUCLEOTIDE SEQUENCE</scope>
    <source>
        <strain evidence="3">HKST-UBA02</strain>
    </source>
</reference>
<keyword evidence="1" id="KW-0732">Signal</keyword>
<dbReference type="Pfam" id="PF13229">
    <property type="entry name" value="Beta_helix"/>
    <property type="match status" value="1"/>
</dbReference>
<proteinExistence type="predicted"/>
<gene>
    <name evidence="3" type="ORF">KDA27_23525</name>
</gene>